<organism evidence="5 6">
    <name type="scientific">Oesophagostomum dentatum</name>
    <name type="common">Nodular worm</name>
    <dbReference type="NCBI Taxonomy" id="61180"/>
    <lineage>
        <taxon>Eukaryota</taxon>
        <taxon>Metazoa</taxon>
        <taxon>Ecdysozoa</taxon>
        <taxon>Nematoda</taxon>
        <taxon>Chromadorea</taxon>
        <taxon>Rhabditida</taxon>
        <taxon>Rhabditina</taxon>
        <taxon>Rhabditomorpha</taxon>
        <taxon>Strongyloidea</taxon>
        <taxon>Strongylidae</taxon>
        <taxon>Oesophagostomum</taxon>
    </lineage>
</organism>
<dbReference type="SUPFAM" id="SSF53098">
    <property type="entry name" value="Ribonuclease H-like"/>
    <property type="match status" value="1"/>
</dbReference>
<dbReference type="InterPro" id="IPR050951">
    <property type="entry name" value="Retrovirus_Pol_polyprotein"/>
</dbReference>
<dbReference type="GO" id="GO:0003676">
    <property type="term" value="F:nucleic acid binding"/>
    <property type="evidence" value="ECO:0007669"/>
    <property type="project" value="InterPro"/>
</dbReference>
<dbReference type="AlphaFoldDB" id="A0A0B1THS3"/>
<dbReference type="PANTHER" id="PTHR37984:SF5">
    <property type="entry name" value="PROTEIN NYNRIN-LIKE"/>
    <property type="match status" value="1"/>
</dbReference>
<dbReference type="Pfam" id="PF17919">
    <property type="entry name" value="RT_RNaseH_2"/>
    <property type="match status" value="1"/>
</dbReference>
<dbReference type="Gene3D" id="1.10.340.70">
    <property type="match status" value="1"/>
</dbReference>
<dbReference type="InterPro" id="IPR043502">
    <property type="entry name" value="DNA/RNA_pol_sf"/>
</dbReference>
<dbReference type="InterPro" id="IPR012337">
    <property type="entry name" value="RNaseH-like_sf"/>
</dbReference>
<dbReference type="InterPro" id="IPR001584">
    <property type="entry name" value="Integrase_cat-core"/>
</dbReference>
<sequence>MEAARISSPGTGCSASEDGRWKSNEDRWKILHRLLSVKDRMTGNTIQGNGLCYVTESANLLGLKWCIQLPAYQQLKRSTTAAWWSKECKAAFNPAKEVLALDLLLTRFHFSLPIIVAADASDYGIGAVILHRMPYEMEKAICHASRSLTHAEKNYGQIEKEGLALIFANAAVEALPVTTSVIEEESLKDREISQVVRMIQTGKWPAKPSKHISNWKALSHSLSVQNGCLYFGHRIVVPASLQERILKQLYEGHPGMTKIKMFARGYVYWTNINRDIEETVRYCRNGQEAAKVPVKTILNSWAEETKRWEPIHTDYVGPLNGKMYLVIVDAYSKRPQVSVMSSSSTAATLRELRMLFARFGDPRVIVSDNRPQFTATEFQQFCIRQGIEHVRSPPFHTQSNGQAERFMDILKRTLQKIKEGRRDGGVAGGIFTVLPMKTHHVSTKKPSQAETFLGSQIRTSLTLLKEPTKETGTRNEKMEEQFNRHHEAQEKSYQLGEFVWVRDYRPKHEPVTKCLCRAVYDVLTEENHLWRRHANQMRANVEDYVSRQLYDDSD</sequence>
<dbReference type="InterPro" id="IPR041577">
    <property type="entry name" value="RT_RNaseH_2"/>
</dbReference>
<feature type="domain" description="Integrase catalytic" evidence="4">
    <location>
        <begin position="289"/>
        <end position="416"/>
    </location>
</feature>
<dbReference type="OrthoDB" id="5920039at2759"/>
<feature type="region of interest" description="Disordered" evidence="3">
    <location>
        <begin position="1"/>
        <end position="20"/>
    </location>
</feature>
<dbReference type="InterPro" id="IPR041588">
    <property type="entry name" value="Integrase_H2C2"/>
</dbReference>
<evidence type="ECO:0000259" key="4">
    <source>
        <dbReference type="PROSITE" id="PS50994"/>
    </source>
</evidence>
<protein>
    <recommendedName>
        <fullName evidence="1">RNA-directed DNA polymerase</fullName>
        <ecNumber evidence="1">2.7.7.49</ecNumber>
    </recommendedName>
</protein>
<dbReference type="SUPFAM" id="SSF56672">
    <property type="entry name" value="DNA/RNA polymerases"/>
    <property type="match status" value="1"/>
</dbReference>
<dbReference type="GO" id="GO:0042575">
    <property type="term" value="C:DNA polymerase complex"/>
    <property type="evidence" value="ECO:0007669"/>
    <property type="project" value="UniProtKB-ARBA"/>
</dbReference>
<dbReference type="Gene3D" id="3.30.420.10">
    <property type="entry name" value="Ribonuclease H-like superfamily/Ribonuclease H"/>
    <property type="match status" value="1"/>
</dbReference>
<accession>A0A0B1THS3</accession>
<dbReference type="PROSITE" id="PS50994">
    <property type="entry name" value="INTEGRASE"/>
    <property type="match status" value="1"/>
</dbReference>
<name>A0A0B1THS3_OESDE</name>
<dbReference type="PANTHER" id="PTHR37984">
    <property type="entry name" value="PROTEIN CBG26694"/>
    <property type="match status" value="1"/>
</dbReference>
<proteinExistence type="predicted"/>
<dbReference type="Proteomes" id="UP000053660">
    <property type="component" value="Unassembled WGS sequence"/>
</dbReference>
<evidence type="ECO:0000313" key="5">
    <source>
        <dbReference type="EMBL" id="KHJ96809.1"/>
    </source>
</evidence>
<keyword evidence="2" id="KW-0511">Multifunctional enzyme</keyword>
<dbReference type="Pfam" id="PF17921">
    <property type="entry name" value="Integrase_H2C2"/>
    <property type="match status" value="1"/>
</dbReference>
<dbReference type="GO" id="GO:0003964">
    <property type="term" value="F:RNA-directed DNA polymerase activity"/>
    <property type="evidence" value="ECO:0007669"/>
    <property type="project" value="UniProtKB-EC"/>
</dbReference>
<dbReference type="EMBL" id="KN549583">
    <property type="protein sequence ID" value="KHJ96809.1"/>
    <property type="molecule type" value="Genomic_DNA"/>
</dbReference>
<reference evidence="5 6" key="1">
    <citation type="submission" date="2014-03" db="EMBL/GenBank/DDBJ databases">
        <title>Draft genome of the hookworm Oesophagostomum dentatum.</title>
        <authorList>
            <person name="Mitreva M."/>
        </authorList>
    </citation>
    <scope>NUCLEOTIDE SEQUENCE [LARGE SCALE GENOMIC DNA]</scope>
    <source>
        <strain evidence="5 6">OD-Hann</strain>
    </source>
</reference>
<keyword evidence="6" id="KW-1185">Reference proteome</keyword>
<evidence type="ECO:0000313" key="6">
    <source>
        <dbReference type="Proteomes" id="UP000053660"/>
    </source>
</evidence>
<dbReference type="EC" id="2.7.7.49" evidence="1"/>
<dbReference type="GO" id="GO:0015074">
    <property type="term" value="P:DNA integration"/>
    <property type="evidence" value="ECO:0007669"/>
    <property type="project" value="InterPro"/>
</dbReference>
<evidence type="ECO:0000256" key="1">
    <source>
        <dbReference type="ARBA" id="ARBA00012493"/>
    </source>
</evidence>
<dbReference type="InterPro" id="IPR036397">
    <property type="entry name" value="RNaseH_sf"/>
</dbReference>
<dbReference type="Pfam" id="PF00665">
    <property type="entry name" value="rve"/>
    <property type="match status" value="1"/>
</dbReference>
<evidence type="ECO:0000256" key="3">
    <source>
        <dbReference type="SAM" id="MobiDB-lite"/>
    </source>
</evidence>
<gene>
    <name evidence="5" type="ORF">OESDEN_03221</name>
</gene>
<evidence type="ECO:0000256" key="2">
    <source>
        <dbReference type="ARBA" id="ARBA00023268"/>
    </source>
</evidence>